<reference evidence="1" key="1">
    <citation type="submission" date="2018-05" db="EMBL/GenBank/DDBJ databases">
        <authorList>
            <person name="Lanie J.A."/>
            <person name="Ng W.-L."/>
            <person name="Kazmierczak K.M."/>
            <person name="Andrzejewski T.M."/>
            <person name="Davidsen T.M."/>
            <person name="Wayne K.J."/>
            <person name="Tettelin H."/>
            <person name="Glass J.I."/>
            <person name="Rusch D."/>
            <person name="Podicherti R."/>
            <person name="Tsui H.-C.T."/>
            <person name="Winkler M.E."/>
        </authorList>
    </citation>
    <scope>NUCLEOTIDE SEQUENCE</scope>
</reference>
<feature type="non-terminal residue" evidence="1">
    <location>
        <position position="25"/>
    </location>
</feature>
<accession>A0A383EVH6</accession>
<gene>
    <name evidence="1" type="ORF">METZ01_LOCUS513523</name>
</gene>
<name>A0A383EVH6_9ZZZZ</name>
<dbReference type="EMBL" id="UINC01229092">
    <property type="protein sequence ID" value="SVE60669.1"/>
    <property type="molecule type" value="Genomic_DNA"/>
</dbReference>
<organism evidence="1">
    <name type="scientific">marine metagenome</name>
    <dbReference type="NCBI Taxonomy" id="408172"/>
    <lineage>
        <taxon>unclassified sequences</taxon>
        <taxon>metagenomes</taxon>
        <taxon>ecological metagenomes</taxon>
    </lineage>
</organism>
<protein>
    <submittedName>
        <fullName evidence="1">Uncharacterized protein</fullName>
    </submittedName>
</protein>
<sequence length="25" mass="2889">VHDGSRVAFFWVESLDEVENIPPFV</sequence>
<dbReference type="AlphaFoldDB" id="A0A383EVH6"/>
<feature type="non-terminal residue" evidence="1">
    <location>
        <position position="1"/>
    </location>
</feature>
<evidence type="ECO:0000313" key="1">
    <source>
        <dbReference type="EMBL" id="SVE60669.1"/>
    </source>
</evidence>
<proteinExistence type="predicted"/>